<evidence type="ECO:0000313" key="3">
    <source>
        <dbReference type="Proteomes" id="UP001444071"/>
    </source>
</evidence>
<sequence>MAKCSQDVRMPKGDTELGENEHFADSSKQETCASPGEVGTGRDYGFFLPYQKNSLSVRTVFTQQLENCCNLGLCNKNDRELIRGVNSQTVIVIVGVFIELSAHQVRKCSPLTRISCSSVVLFCV</sequence>
<evidence type="ECO:0000313" key="2">
    <source>
        <dbReference type="EMBL" id="MEQ2264243.1"/>
    </source>
</evidence>
<dbReference type="Proteomes" id="UP001444071">
    <property type="component" value="Unassembled WGS sequence"/>
</dbReference>
<proteinExistence type="predicted"/>
<feature type="compositionally biased region" description="Basic and acidic residues" evidence="1">
    <location>
        <begin position="9"/>
        <end position="28"/>
    </location>
</feature>
<name>A0ABV0W3W8_9TELE</name>
<accession>A0ABV0W3W8</accession>
<evidence type="ECO:0000256" key="1">
    <source>
        <dbReference type="SAM" id="MobiDB-lite"/>
    </source>
</evidence>
<dbReference type="EMBL" id="JAHRIM010030063">
    <property type="protein sequence ID" value="MEQ2264243.1"/>
    <property type="molecule type" value="Genomic_DNA"/>
</dbReference>
<keyword evidence="3" id="KW-1185">Reference proteome</keyword>
<comment type="caution">
    <text evidence="2">The sequence shown here is derived from an EMBL/GenBank/DDBJ whole genome shotgun (WGS) entry which is preliminary data.</text>
</comment>
<feature type="region of interest" description="Disordered" evidence="1">
    <location>
        <begin position="1"/>
        <end position="35"/>
    </location>
</feature>
<protein>
    <submittedName>
        <fullName evidence="2">Uncharacterized protein</fullName>
    </submittedName>
</protein>
<reference evidence="2 3" key="1">
    <citation type="submission" date="2021-06" db="EMBL/GenBank/DDBJ databases">
        <authorList>
            <person name="Palmer J.M."/>
        </authorList>
    </citation>
    <scope>NUCLEOTIDE SEQUENCE [LARGE SCALE GENOMIC DNA]</scope>
    <source>
        <strain evidence="2 3">XR_2019</strain>
        <tissue evidence="2">Muscle</tissue>
    </source>
</reference>
<organism evidence="2 3">
    <name type="scientific">Xenotaenia resolanae</name>
    <dbReference type="NCBI Taxonomy" id="208358"/>
    <lineage>
        <taxon>Eukaryota</taxon>
        <taxon>Metazoa</taxon>
        <taxon>Chordata</taxon>
        <taxon>Craniata</taxon>
        <taxon>Vertebrata</taxon>
        <taxon>Euteleostomi</taxon>
        <taxon>Actinopterygii</taxon>
        <taxon>Neopterygii</taxon>
        <taxon>Teleostei</taxon>
        <taxon>Neoteleostei</taxon>
        <taxon>Acanthomorphata</taxon>
        <taxon>Ovalentaria</taxon>
        <taxon>Atherinomorphae</taxon>
        <taxon>Cyprinodontiformes</taxon>
        <taxon>Goodeidae</taxon>
        <taxon>Xenotaenia</taxon>
    </lineage>
</organism>
<gene>
    <name evidence="2" type="ORF">XENORESO_011552</name>
</gene>